<dbReference type="InterPro" id="IPR000182">
    <property type="entry name" value="GNAT_dom"/>
</dbReference>
<dbReference type="InterPro" id="IPR016181">
    <property type="entry name" value="Acyl_CoA_acyltransferase"/>
</dbReference>
<feature type="domain" description="N-acetyltransferase" evidence="3">
    <location>
        <begin position="1"/>
        <end position="145"/>
    </location>
</feature>
<dbReference type="Proteomes" id="UP000250443">
    <property type="component" value="Unassembled WGS sequence"/>
</dbReference>
<dbReference type="RefSeq" id="WP_010795601.1">
    <property type="nucleotide sequence ID" value="NZ_UAUF01000014.1"/>
</dbReference>
<accession>A0A2X2DHB6</accession>
<dbReference type="AlphaFoldDB" id="A0A2X2DHB6"/>
<name>A0A2X2DHB6_PSELU</name>
<protein>
    <submittedName>
        <fullName evidence="4">GNAT family acetyltransferase</fullName>
        <ecNumber evidence="4">2.3.1.-</ecNumber>
    </submittedName>
</protein>
<dbReference type="NCBIfam" id="NF007807">
    <property type="entry name" value="PRK10514.1"/>
    <property type="match status" value="1"/>
</dbReference>
<dbReference type="PANTHER" id="PTHR43800">
    <property type="entry name" value="PEPTIDYL-LYSINE N-ACETYLTRANSFERASE YJAB"/>
    <property type="match status" value="1"/>
</dbReference>
<organism evidence="4 5">
    <name type="scientific">Pseudomonas luteola</name>
    <dbReference type="NCBI Taxonomy" id="47886"/>
    <lineage>
        <taxon>Bacteria</taxon>
        <taxon>Pseudomonadati</taxon>
        <taxon>Pseudomonadota</taxon>
        <taxon>Gammaproteobacteria</taxon>
        <taxon>Pseudomonadales</taxon>
        <taxon>Pseudomonadaceae</taxon>
        <taxon>Pseudomonas</taxon>
    </lineage>
</organism>
<dbReference type="PANTHER" id="PTHR43800:SF1">
    <property type="entry name" value="PEPTIDYL-LYSINE N-ACETYLTRANSFERASE YJAB"/>
    <property type="match status" value="1"/>
</dbReference>
<proteinExistence type="predicted"/>
<evidence type="ECO:0000313" key="5">
    <source>
        <dbReference type="Proteomes" id="UP000250443"/>
    </source>
</evidence>
<dbReference type="Gene3D" id="3.40.630.30">
    <property type="match status" value="1"/>
</dbReference>
<evidence type="ECO:0000256" key="2">
    <source>
        <dbReference type="ARBA" id="ARBA00023315"/>
    </source>
</evidence>
<evidence type="ECO:0000313" key="4">
    <source>
        <dbReference type="EMBL" id="SPZ11595.1"/>
    </source>
</evidence>
<dbReference type="CDD" id="cd04301">
    <property type="entry name" value="NAT_SF"/>
    <property type="match status" value="1"/>
</dbReference>
<keyword evidence="1 4" id="KW-0808">Transferase</keyword>
<sequence length="145" mass="16193">MSIRRATPTDIPLLVEIWEQAVRATHHFLPEEDIDLFRPLVRDSYLPSLETWVSLSDDDQPAGFIGLTQASVDMLFVDPARHGQGHGRRLLRHAAGLHGRLTVDVNEQNDEAKGFYLAQGFTVTGRSAVDSLGKPYPILHLKQKA</sequence>
<evidence type="ECO:0000259" key="3">
    <source>
        <dbReference type="PROSITE" id="PS51186"/>
    </source>
</evidence>
<evidence type="ECO:0000256" key="1">
    <source>
        <dbReference type="ARBA" id="ARBA00022679"/>
    </source>
</evidence>
<dbReference type="EMBL" id="UAUF01000014">
    <property type="protein sequence ID" value="SPZ11595.1"/>
    <property type="molecule type" value="Genomic_DNA"/>
</dbReference>
<dbReference type="GO" id="GO:0016747">
    <property type="term" value="F:acyltransferase activity, transferring groups other than amino-acyl groups"/>
    <property type="evidence" value="ECO:0007669"/>
    <property type="project" value="InterPro"/>
</dbReference>
<gene>
    <name evidence="4" type="primary">yjaB_1</name>
    <name evidence="4" type="ORF">NCTC11842_03841</name>
</gene>
<keyword evidence="2 4" id="KW-0012">Acyltransferase</keyword>
<dbReference type="Pfam" id="PF13508">
    <property type="entry name" value="Acetyltransf_7"/>
    <property type="match status" value="1"/>
</dbReference>
<reference evidence="4 5" key="1">
    <citation type="submission" date="2018-06" db="EMBL/GenBank/DDBJ databases">
        <authorList>
            <consortium name="Pathogen Informatics"/>
            <person name="Doyle S."/>
        </authorList>
    </citation>
    <scope>NUCLEOTIDE SEQUENCE [LARGE SCALE GENOMIC DNA]</scope>
    <source>
        <strain evidence="4 5">NCTC11842</strain>
    </source>
</reference>
<dbReference type="EC" id="2.3.1.-" evidence="4"/>
<dbReference type="PROSITE" id="PS51186">
    <property type="entry name" value="GNAT"/>
    <property type="match status" value="1"/>
</dbReference>
<dbReference type="SUPFAM" id="SSF55729">
    <property type="entry name" value="Acyl-CoA N-acyltransferases (Nat)"/>
    <property type="match status" value="1"/>
</dbReference>